<dbReference type="STRING" id="519472.BHY08_03850"/>
<accession>A0A1J0A515</accession>
<reference evidence="4 5" key="1">
    <citation type="submission" date="2016-09" db="EMBL/GenBank/DDBJ databases">
        <title>Vagococcus teuberi sp. nov., isolated from the Malian artisanal sour milk fene.</title>
        <authorList>
            <person name="Wullschleger S."/>
            <person name="Seifert C."/>
            <person name="Baumgartner S."/>
            <person name="Lacroix C."/>
            <person name="Bonfoh B."/>
            <person name="Stevens M.J."/>
            <person name="Meile L."/>
        </authorList>
    </citation>
    <scope>NUCLEOTIDE SEQUENCE [LARGE SCALE GENOMIC DNA]</scope>
    <source>
        <strain evidence="4 5">DSM 21459</strain>
    </source>
</reference>
<dbReference type="OrthoDB" id="2242521at2"/>
<dbReference type="AlphaFoldDB" id="A0A1J0A515"/>
<dbReference type="EMBL" id="CP017267">
    <property type="protein sequence ID" value="APB31037.1"/>
    <property type="molecule type" value="Genomic_DNA"/>
</dbReference>
<keyword evidence="1" id="KW-1133">Transmembrane helix</keyword>
<keyword evidence="1" id="KW-0812">Transmembrane</keyword>
<evidence type="ECO:0000259" key="2">
    <source>
        <dbReference type="Pfam" id="PF03413"/>
    </source>
</evidence>
<name>A0A1J0A515_9ENTE</name>
<evidence type="ECO:0000259" key="3">
    <source>
        <dbReference type="Pfam" id="PF17881"/>
    </source>
</evidence>
<feature type="domain" description="PepSY" evidence="2">
    <location>
        <begin position="102"/>
        <end position="158"/>
    </location>
</feature>
<dbReference type="SUPFAM" id="SSF54403">
    <property type="entry name" value="Cystatin/monellin"/>
    <property type="match status" value="2"/>
</dbReference>
<dbReference type="KEGG" id="vte:BHY08_03850"/>
<feature type="transmembrane region" description="Helical" evidence="1">
    <location>
        <begin position="12"/>
        <end position="31"/>
    </location>
</feature>
<dbReference type="InterPro" id="IPR025711">
    <property type="entry name" value="PepSY"/>
</dbReference>
<keyword evidence="1" id="KW-0472">Membrane</keyword>
<sequence>MGDRSMRENRVIKYLTITLIAIIVIISVIMYQSTATYRSTKRQAVEIAKNLGHINKVDEFYWFTRQENTYSVVGKDDKNEEKIVMIPENGKEALVVYANKGINQDDAIQAVLDTKETKKIKKVSLGLFKDEPVWEITAESKDDHLVYYLVDFYSGKIEEGALKI</sequence>
<dbReference type="Proteomes" id="UP000191200">
    <property type="component" value="Chromosome"/>
</dbReference>
<dbReference type="InterPro" id="IPR041401">
    <property type="entry name" value="TseB-like_dom"/>
</dbReference>
<dbReference type="Gene3D" id="3.10.450.40">
    <property type="match status" value="2"/>
</dbReference>
<organism evidence="4 5">
    <name type="scientific">Vagococcus teuberi</name>
    <dbReference type="NCBI Taxonomy" id="519472"/>
    <lineage>
        <taxon>Bacteria</taxon>
        <taxon>Bacillati</taxon>
        <taxon>Bacillota</taxon>
        <taxon>Bacilli</taxon>
        <taxon>Lactobacillales</taxon>
        <taxon>Enterococcaceae</taxon>
        <taxon>Vagococcus</taxon>
    </lineage>
</organism>
<keyword evidence="5" id="KW-1185">Reference proteome</keyword>
<gene>
    <name evidence="4" type="ORF">BHY08_03850</name>
</gene>
<dbReference type="Pfam" id="PF03413">
    <property type="entry name" value="PepSY"/>
    <property type="match status" value="1"/>
</dbReference>
<evidence type="ECO:0000256" key="1">
    <source>
        <dbReference type="SAM" id="Phobius"/>
    </source>
</evidence>
<feature type="domain" description="Cell wall elongation regulator TseB-like" evidence="3">
    <location>
        <begin position="43"/>
        <end position="87"/>
    </location>
</feature>
<proteinExistence type="predicted"/>
<evidence type="ECO:0000313" key="4">
    <source>
        <dbReference type="EMBL" id="APB31037.1"/>
    </source>
</evidence>
<evidence type="ECO:0008006" key="6">
    <source>
        <dbReference type="Google" id="ProtNLM"/>
    </source>
</evidence>
<evidence type="ECO:0000313" key="5">
    <source>
        <dbReference type="Proteomes" id="UP000191200"/>
    </source>
</evidence>
<protein>
    <recommendedName>
        <fullName evidence="6">Peptidase</fullName>
    </recommendedName>
</protein>
<dbReference type="Pfam" id="PF17881">
    <property type="entry name" value="TseB"/>
    <property type="match status" value="1"/>
</dbReference>
<dbReference type="InterPro" id="IPR046350">
    <property type="entry name" value="Cystatin_sf"/>
</dbReference>